<dbReference type="GO" id="GO:0016787">
    <property type="term" value="F:hydrolase activity"/>
    <property type="evidence" value="ECO:0007669"/>
    <property type="project" value="UniProtKB-KW"/>
</dbReference>
<dbReference type="GO" id="GO:0017116">
    <property type="term" value="F:single-stranded DNA helicase activity"/>
    <property type="evidence" value="ECO:0007669"/>
    <property type="project" value="TreeGrafter"/>
</dbReference>
<dbReference type="Pfam" id="PF23139">
    <property type="entry name" value="OB_YrrC"/>
    <property type="match status" value="1"/>
</dbReference>
<dbReference type="Pfam" id="PF18335">
    <property type="entry name" value="SH3_13"/>
    <property type="match status" value="1"/>
</dbReference>
<evidence type="ECO:0000259" key="4">
    <source>
        <dbReference type="Pfam" id="PF13538"/>
    </source>
</evidence>
<dbReference type="HAMAP" id="MF_01488">
    <property type="entry name" value="RecD2"/>
    <property type="match status" value="1"/>
</dbReference>
<feature type="domain" description="UvrD-like helicase C-terminal" evidence="4">
    <location>
        <begin position="659"/>
        <end position="705"/>
    </location>
</feature>
<keyword evidence="1 3" id="KW-0547">Nucleotide-binding</keyword>
<dbReference type="InterPro" id="IPR027785">
    <property type="entry name" value="UvrD-like_helicase_C"/>
</dbReference>
<dbReference type="PANTHER" id="PTHR43788">
    <property type="entry name" value="DNA2/NAM7 HELICASE FAMILY MEMBER"/>
    <property type="match status" value="1"/>
</dbReference>
<dbReference type="AlphaFoldDB" id="A0A679G4F4"/>
<dbReference type="GO" id="GO:0009338">
    <property type="term" value="C:exodeoxyribonuclease V complex"/>
    <property type="evidence" value="ECO:0007669"/>
    <property type="project" value="TreeGrafter"/>
</dbReference>
<feature type="domain" description="ATP-dependent RecD2 DNA helicase-like helix-hairpin-helix" evidence="5">
    <location>
        <begin position="145"/>
        <end position="235"/>
    </location>
</feature>
<dbReference type="InterPro" id="IPR041451">
    <property type="entry name" value="RecD2_SH13"/>
</dbReference>
<proteinExistence type="inferred from homology"/>
<keyword evidence="3" id="KW-0238">DNA-binding</keyword>
<dbReference type="RefSeq" id="WP_172418904.1">
    <property type="nucleotide sequence ID" value="NZ_AP022558.1"/>
</dbReference>
<comment type="catalytic activity">
    <reaction evidence="3">
        <text>ATP + H2O = ADP + phosphate + H(+)</text>
        <dbReference type="Rhea" id="RHEA:13065"/>
        <dbReference type="ChEBI" id="CHEBI:15377"/>
        <dbReference type="ChEBI" id="CHEBI:15378"/>
        <dbReference type="ChEBI" id="CHEBI:30616"/>
        <dbReference type="ChEBI" id="CHEBI:43474"/>
        <dbReference type="ChEBI" id="CHEBI:456216"/>
        <dbReference type="EC" id="5.6.2.3"/>
    </reaction>
</comment>
<organism evidence="8 9">
    <name type="scientific">Geobacillus subterraneus</name>
    <dbReference type="NCBI Taxonomy" id="129338"/>
    <lineage>
        <taxon>Bacteria</taxon>
        <taxon>Bacillati</taxon>
        <taxon>Bacillota</taxon>
        <taxon>Bacilli</taxon>
        <taxon>Bacillales</taxon>
        <taxon>Anoxybacillaceae</taxon>
        <taxon>Geobacillus</taxon>
    </lineage>
</organism>
<dbReference type="InterPro" id="IPR029493">
    <property type="entry name" value="RecD2-like_HHH"/>
</dbReference>
<comment type="similarity">
    <text evidence="3">Belongs to the RecD family. RecD2 subfamily.</text>
</comment>
<feature type="domain" description="ATP-dependent RecD2 DNA helicase OB-fold" evidence="7">
    <location>
        <begin position="3"/>
        <end position="81"/>
    </location>
</feature>
<dbReference type="SUPFAM" id="SSF52540">
    <property type="entry name" value="P-loop containing nucleoside triphosphate hydrolases"/>
    <property type="match status" value="2"/>
</dbReference>
<evidence type="ECO:0000256" key="1">
    <source>
        <dbReference type="ARBA" id="ARBA00022741"/>
    </source>
</evidence>
<dbReference type="EMBL" id="AP022558">
    <property type="protein sequence ID" value="BBW98931.1"/>
    <property type="molecule type" value="Genomic_DNA"/>
</dbReference>
<dbReference type="InterPro" id="IPR055446">
    <property type="entry name" value="RecD2_N_OB"/>
</dbReference>
<keyword evidence="3" id="KW-0347">Helicase</keyword>
<dbReference type="GO" id="GO:0005524">
    <property type="term" value="F:ATP binding"/>
    <property type="evidence" value="ECO:0007669"/>
    <property type="project" value="UniProtKB-UniRule"/>
</dbReference>
<feature type="domain" description="ATP-dependent RecD2 DNA helicase SH3" evidence="6">
    <location>
        <begin position="575"/>
        <end position="638"/>
    </location>
</feature>
<reference evidence="9" key="1">
    <citation type="journal article" date="2020" name="Microbiol. Resour. Announc.">
        <title>Complete Genome Sequence of Geobacillus sp. Strain E55-1, Isolated from Mine Geyser in Japan.</title>
        <authorList>
            <person name="Miyazaki K."/>
            <person name="Hase E."/>
            <person name="Tokito N."/>
        </authorList>
    </citation>
    <scope>NUCLEOTIDE SEQUENCE [LARGE SCALE GENOMIC DNA]</scope>
    <source>
        <strain evidence="9">E55-1</strain>
        <plasmid evidence="9">pGspE55-1</plasmid>
    </source>
</reference>
<dbReference type="CDD" id="cd17933">
    <property type="entry name" value="DEXSc_RecD-like"/>
    <property type="match status" value="1"/>
</dbReference>
<feature type="binding site" evidence="3">
    <location>
        <begin position="358"/>
        <end position="362"/>
    </location>
    <ligand>
        <name>ATP</name>
        <dbReference type="ChEBI" id="CHEBI:30616"/>
    </ligand>
</feature>
<dbReference type="InterPro" id="IPR027417">
    <property type="entry name" value="P-loop_NTPase"/>
</dbReference>
<keyword evidence="2 3" id="KW-0067">ATP-binding</keyword>
<dbReference type="Gene3D" id="3.40.50.300">
    <property type="entry name" value="P-loop containing nucleotide triphosphate hydrolases"/>
    <property type="match status" value="2"/>
</dbReference>
<evidence type="ECO:0000256" key="3">
    <source>
        <dbReference type="HAMAP-Rule" id="MF_01488"/>
    </source>
</evidence>
<keyword evidence="3" id="KW-0413">Isomerase</keyword>
<dbReference type="CDD" id="cd18809">
    <property type="entry name" value="SF1_C_RecD"/>
    <property type="match status" value="1"/>
</dbReference>
<accession>A0A679G4F4</accession>
<dbReference type="NCBIfam" id="TIGR01448">
    <property type="entry name" value="recD_rel"/>
    <property type="match status" value="1"/>
</dbReference>
<dbReference type="GO" id="GO:0043139">
    <property type="term" value="F:5'-3' DNA helicase activity"/>
    <property type="evidence" value="ECO:0007669"/>
    <property type="project" value="UniProtKB-UniRule"/>
</dbReference>
<keyword evidence="3" id="KW-0378">Hydrolase</keyword>
<dbReference type="Pfam" id="PF14490">
    <property type="entry name" value="HHH_RecD2"/>
    <property type="match status" value="1"/>
</dbReference>
<comment type="function">
    <text evidence="3">DNA-dependent ATPase and ATP-dependent 5'-3' DNA helicase. Has no activity on blunt DNA or DNA with 3'-overhangs, requires at least 10 bases of 5'-ssDNA for helicase activity.</text>
</comment>
<evidence type="ECO:0000313" key="9">
    <source>
        <dbReference type="Proteomes" id="UP000501421"/>
    </source>
</evidence>
<keyword evidence="8" id="KW-0614">Plasmid</keyword>
<keyword evidence="9" id="KW-1185">Reference proteome</keyword>
<protein>
    <recommendedName>
        <fullName evidence="3">ATP-dependent RecD2 DNA helicase</fullName>
        <ecNumber evidence="3">5.6.2.3</ecNumber>
    </recommendedName>
    <alternativeName>
        <fullName evidence="3">DNA 5'-3' helicase subunit RecD2</fullName>
    </alternativeName>
</protein>
<evidence type="ECO:0000259" key="5">
    <source>
        <dbReference type="Pfam" id="PF14490"/>
    </source>
</evidence>
<evidence type="ECO:0000256" key="2">
    <source>
        <dbReference type="ARBA" id="ARBA00022840"/>
    </source>
</evidence>
<name>A0A679G4F4_9BACL</name>
<dbReference type="Gene3D" id="1.10.150.20">
    <property type="entry name" value="5' to 3' exonuclease, C-terminal subdomain"/>
    <property type="match status" value="1"/>
</dbReference>
<dbReference type="InterPro" id="IPR050534">
    <property type="entry name" value="Coronavir_polyprotein_1ab"/>
</dbReference>
<dbReference type="GO" id="GO:0003677">
    <property type="term" value="F:DNA binding"/>
    <property type="evidence" value="ECO:0007669"/>
    <property type="project" value="UniProtKB-UniRule"/>
</dbReference>
<dbReference type="Gene3D" id="2.30.30.940">
    <property type="match status" value="1"/>
</dbReference>
<dbReference type="GO" id="GO:0006310">
    <property type="term" value="P:DNA recombination"/>
    <property type="evidence" value="ECO:0007669"/>
    <property type="project" value="InterPro"/>
</dbReference>
<dbReference type="Gene3D" id="1.10.10.2220">
    <property type="match status" value="1"/>
</dbReference>
<evidence type="ECO:0000259" key="6">
    <source>
        <dbReference type="Pfam" id="PF18335"/>
    </source>
</evidence>
<dbReference type="Pfam" id="PF13245">
    <property type="entry name" value="AAA_19"/>
    <property type="match status" value="1"/>
</dbReference>
<dbReference type="EC" id="5.6.2.3" evidence="3"/>
<dbReference type="PANTHER" id="PTHR43788:SF6">
    <property type="entry name" value="DNA HELICASE B"/>
    <property type="match status" value="1"/>
</dbReference>
<dbReference type="Pfam" id="PF13538">
    <property type="entry name" value="UvrD_C_2"/>
    <property type="match status" value="1"/>
</dbReference>
<gene>
    <name evidence="8" type="primary">yrrC_2</name>
    <name evidence="3" type="synonym">recD2</name>
    <name evidence="8" type="ORF">GsuE55_37640</name>
</gene>
<dbReference type="InterPro" id="IPR010994">
    <property type="entry name" value="RuvA_2-like"/>
</dbReference>
<dbReference type="InterPro" id="IPR006345">
    <property type="entry name" value="RecD2"/>
</dbReference>
<dbReference type="SUPFAM" id="SSF47781">
    <property type="entry name" value="RuvA domain 2-like"/>
    <property type="match status" value="1"/>
</dbReference>
<dbReference type="Proteomes" id="UP000501421">
    <property type="component" value="Plasmid pGspE55-1"/>
</dbReference>
<evidence type="ECO:0000259" key="7">
    <source>
        <dbReference type="Pfam" id="PF23139"/>
    </source>
</evidence>
<evidence type="ECO:0000313" key="8">
    <source>
        <dbReference type="EMBL" id="BBW98931.1"/>
    </source>
</evidence>
<geneLocation type="plasmid" evidence="8 9">
    <name>pGspE55-1</name>
</geneLocation>
<sequence>MQKVAFEVKKIIHRNDENGFTVLRGKFDVNRFPELPATQQTIVGYFVSVFELDEFEGEGMFASHPKFGKQFQLTWAKRLIPTSKKGLQAFLVRCVKGVGKKTAEAITETLGTDAVARIQQDWRVLLDVPKISEKKAKQIAAAIQESQAFEEVFTFLAHHGIGYQKAISVYENMKTSAISNIQSNPYCLAVIKSITFEEMDRVAKKMDFPYNHPHRIQQGILAYLEKKAKQEGHLFMFAHQIKEQLPSFLLEIGAYHELLHDPIDEHLHQLEREGKVVIDQNRNGEQCVYLAHYAHIESKIVQHIQKRMNAQPLCSESDIAACLQVYESQHGIQLATKQKEAVYMALRQPISILTGGPGTGKTQTINAILFCLETIRPDAVIHLCAPTGKASKRLAEVTHREAKTIHRTIGLNGFDDVHRVQPINGDLLVVDEVSMVDAYVFYKLLSATPSNMNVLLVGDYEQLPSVGAGLVLRDLIESRVIPVTTLTEIFRQAQDSQIVTNAHKLIKGKTTKDPDGLFFDHHKGDFYFIQHQHEQTVKQLIVKSIEKMMTRYGYTLDDIQVLTPTKVGALGTHALNALIQETFNPKREGQEQIMLKNKQFRTGDKVIQTVNNYELEVFNGEVGRIVGVDQNQKGNLFVQVSFDNRQVRYPFEMAEELELAYALSVHKSQGSEFPVIIMPLHQSHLFMLNRNLIYTAWTRAKEKVICIGSQELLDLAIQRTDKTVRHSLIQEKLTEAQKAALPL</sequence>